<dbReference type="InterPro" id="IPR036371">
    <property type="entry name" value="TPK_B1-bd_sf"/>
</dbReference>
<evidence type="ECO:0000256" key="4">
    <source>
        <dbReference type="ARBA" id="ARBA00022840"/>
    </source>
</evidence>
<dbReference type="InterPro" id="IPR006282">
    <property type="entry name" value="Thi_PPkinase"/>
</dbReference>
<keyword evidence="4" id="KW-0067">ATP-binding</keyword>
<dbReference type="GO" id="GO:0004788">
    <property type="term" value="F:thiamine diphosphokinase activity"/>
    <property type="evidence" value="ECO:0007669"/>
    <property type="project" value="UniProtKB-UniRule"/>
</dbReference>
<dbReference type="PANTHER" id="PTHR41299:SF1">
    <property type="entry name" value="THIAMINE PYROPHOSPHOKINASE"/>
    <property type="match status" value="1"/>
</dbReference>
<accession>A0A9Q4FTU6</accession>
<dbReference type="GO" id="GO:0005524">
    <property type="term" value="F:ATP binding"/>
    <property type="evidence" value="ECO:0007669"/>
    <property type="project" value="UniProtKB-KW"/>
</dbReference>
<evidence type="ECO:0000259" key="6">
    <source>
        <dbReference type="Pfam" id="PF04263"/>
    </source>
</evidence>
<feature type="domain" description="Thiamin pyrophosphokinase catalytic" evidence="6">
    <location>
        <begin position="34"/>
        <end position="132"/>
    </location>
</feature>
<evidence type="ECO:0000256" key="5">
    <source>
        <dbReference type="NCBIfam" id="TIGR01378"/>
    </source>
</evidence>
<protein>
    <recommendedName>
        <fullName evidence="5">Thiamine diphosphokinase</fullName>
        <ecNumber evidence="5">2.7.6.2</ecNumber>
    </recommendedName>
</protein>
<gene>
    <name evidence="7" type="ORF">NF348_14165</name>
</gene>
<evidence type="ECO:0000256" key="2">
    <source>
        <dbReference type="ARBA" id="ARBA00022741"/>
    </source>
</evidence>
<name>A0A9Q4FTU6_9HYPH</name>
<dbReference type="Proteomes" id="UP001060275">
    <property type="component" value="Unassembled WGS sequence"/>
</dbReference>
<evidence type="ECO:0000313" key="8">
    <source>
        <dbReference type="Proteomes" id="UP001060275"/>
    </source>
</evidence>
<dbReference type="SUPFAM" id="SSF63999">
    <property type="entry name" value="Thiamin pyrophosphokinase, catalytic domain"/>
    <property type="match status" value="1"/>
</dbReference>
<keyword evidence="8" id="KW-1185">Reference proteome</keyword>
<evidence type="ECO:0000256" key="3">
    <source>
        <dbReference type="ARBA" id="ARBA00022777"/>
    </source>
</evidence>
<dbReference type="AlphaFoldDB" id="A0A9Q4FTU6"/>
<dbReference type="RefSeq" id="WP_254675323.1">
    <property type="nucleotide sequence ID" value="NZ_JAMWDU010000005.1"/>
</dbReference>
<dbReference type="InterPro" id="IPR036759">
    <property type="entry name" value="TPK_catalytic_sf"/>
</dbReference>
<dbReference type="EMBL" id="JAMWDU010000005">
    <property type="protein sequence ID" value="MCP8888263.1"/>
    <property type="molecule type" value="Genomic_DNA"/>
</dbReference>
<dbReference type="Gene3D" id="3.40.50.10240">
    <property type="entry name" value="Thiamin pyrophosphokinase, catalytic domain"/>
    <property type="match status" value="1"/>
</dbReference>
<keyword evidence="2" id="KW-0547">Nucleotide-binding</keyword>
<dbReference type="InterPro" id="IPR053149">
    <property type="entry name" value="TPK"/>
</dbReference>
<comment type="caution">
    <text evidence="7">The sequence shown here is derived from an EMBL/GenBank/DDBJ whole genome shotgun (WGS) entry which is preliminary data.</text>
</comment>
<dbReference type="NCBIfam" id="TIGR01378">
    <property type="entry name" value="thi_PPkinase"/>
    <property type="match status" value="1"/>
</dbReference>
<dbReference type="GO" id="GO:0016301">
    <property type="term" value="F:kinase activity"/>
    <property type="evidence" value="ECO:0007669"/>
    <property type="project" value="UniProtKB-KW"/>
</dbReference>
<dbReference type="GO" id="GO:0009229">
    <property type="term" value="P:thiamine diphosphate biosynthetic process"/>
    <property type="evidence" value="ECO:0007669"/>
    <property type="project" value="InterPro"/>
</dbReference>
<organism evidence="7 8">
    <name type="scientific">Devosia ureilytica</name>
    <dbReference type="NCBI Taxonomy" id="2952754"/>
    <lineage>
        <taxon>Bacteria</taxon>
        <taxon>Pseudomonadati</taxon>
        <taxon>Pseudomonadota</taxon>
        <taxon>Alphaproteobacteria</taxon>
        <taxon>Hyphomicrobiales</taxon>
        <taxon>Devosiaceae</taxon>
        <taxon>Devosia</taxon>
    </lineage>
</organism>
<dbReference type="GO" id="GO:0006772">
    <property type="term" value="P:thiamine metabolic process"/>
    <property type="evidence" value="ECO:0007669"/>
    <property type="project" value="UniProtKB-UniRule"/>
</dbReference>
<dbReference type="EC" id="2.7.6.2" evidence="5"/>
<evidence type="ECO:0000256" key="1">
    <source>
        <dbReference type="ARBA" id="ARBA00022679"/>
    </source>
</evidence>
<sequence>MQSPNPSTQKLLLSFDRPLAIVGGGTVDPALLRELAARQVALVGADGGGNAIGAAGLIPEAILGDLDSLEDRAAWEKRTSVIHIPEQITTDFQKALYSTEAPVTLALGMTGKRLDHTLAALSALHEVAHSRRVILVDEVDVALAISGRFAFDAAPRERISVHPLVPIVFERTEGLYYPMNNLLLDPAGRLGTSNEGTGGRVEIVPKDQTPWLLILGRERLWDMVAACEAAEEHTHLASP</sequence>
<dbReference type="Pfam" id="PF04263">
    <property type="entry name" value="TPK_catalytic"/>
    <property type="match status" value="1"/>
</dbReference>
<keyword evidence="1 7" id="KW-0808">Transferase</keyword>
<keyword evidence="3" id="KW-0418">Kinase</keyword>
<dbReference type="SUPFAM" id="SSF63862">
    <property type="entry name" value="Thiamin pyrophosphokinase, substrate-binding domain"/>
    <property type="match status" value="1"/>
</dbReference>
<proteinExistence type="predicted"/>
<dbReference type="PANTHER" id="PTHR41299">
    <property type="entry name" value="THIAMINE PYROPHOSPHOKINASE"/>
    <property type="match status" value="1"/>
</dbReference>
<dbReference type="InterPro" id="IPR007371">
    <property type="entry name" value="TPK_catalytic"/>
</dbReference>
<reference evidence="7" key="1">
    <citation type="submission" date="2022-06" db="EMBL/GenBank/DDBJ databases">
        <title>Devosia sp. XJ19-45 genome assembly.</title>
        <authorList>
            <person name="Li B."/>
            <person name="Cai M."/>
            <person name="Nie G."/>
            <person name="Li W."/>
        </authorList>
    </citation>
    <scope>NUCLEOTIDE SEQUENCE</scope>
    <source>
        <strain evidence="7">XJ19-45</strain>
    </source>
</reference>
<evidence type="ECO:0000313" key="7">
    <source>
        <dbReference type="EMBL" id="MCP8888263.1"/>
    </source>
</evidence>